<proteinExistence type="predicted"/>
<dbReference type="Gene3D" id="3.30.1370.60">
    <property type="entry name" value="Hypothetical oxidoreductase yiak, domain 2"/>
    <property type="match status" value="1"/>
</dbReference>
<dbReference type="PANTHER" id="PTHR11091:SF3">
    <property type="entry name" value="2,3-DIKETO-L-GULONATE REDUCTASE"/>
    <property type="match status" value="1"/>
</dbReference>
<dbReference type="InterPro" id="IPR003767">
    <property type="entry name" value="Malate/L-lactate_DH-like"/>
</dbReference>
<dbReference type="InterPro" id="IPR043144">
    <property type="entry name" value="Mal/L-sulf/L-lact_DH-like_ah"/>
</dbReference>
<dbReference type="InterPro" id="IPR043143">
    <property type="entry name" value="Mal/L-sulf/L-lact_DH-like_NADP"/>
</dbReference>
<accession>A0A562TDJ1</accession>
<dbReference type="Gene3D" id="3.30.60.50">
    <property type="entry name" value="Hypothetical oxidoreductase yiak, domain 3"/>
    <property type="match status" value="1"/>
</dbReference>
<dbReference type="PANTHER" id="PTHR11091">
    <property type="entry name" value="OXIDOREDUCTASE-RELATED"/>
    <property type="match status" value="1"/>
</dbReference>
<name>A0A562TDJ1_CHIJA</name>
<dbReference type="SUPFAM" id="SSF89733">
    <property type="entry name" value="L-sulfolactate dehydrogenase-like"/>
    <property type="match status" value="1"/>
</dbReference>
<evidence type="ECO:0000256" key="1">
    <source>
        <dbReference type="ARBA" id="ARBA00023002"/>
    </source>
</evidence>
<dbReference type="AlphaFoldDB" id="A0A562TDJ1"/>
<dbReference type="Pfam" id="PF02615">
    <property type="entry name" value="Ldh_2"/>
    <property type="match status" value="1"/>
</dbReference>
<dbReference type="NCBIfam" id="NF009750">
    <property type="entry name" value="PRK13260.1"/>
    <property type="match status" value="1"/>
</dbReference>
<organism evidence="2 3">
    <name type="scientific">Chitinophaga japonensis</name>
    <name type="common">Flexibacter japonensis</name>
    <dbReference type="NCBI Taxonomy" id="104662"/>
    <lineage>
        <taxon>Bacteria</taxon>
        <taxon>Pseudomonadati</taxon>
        <taxon>Bacteroidota</taxon>
        <taxon>Chitinophagia</taxon>
        <taxon>Chitinophagales</taxon>
        <taxon>Chitinophagaceae</taxon>
        <taxon>Chitinophaga</taxon>
    </lineage>
</organism>
<protein>
    <submittedName>
        <fullName evidence="2">3-dehydro-L-gulonate 2-dehydrogenase</fullName>
    </submittedName>
</protein>
<comment type="caution">
    <text evidence="2">The sequence shown here is derived from an EMBL/GenBank/DDBJ whole genome shotgun (WGS) entry which is preliminary data.</text>
</comment>
<dbReference type="Gene3D" id="1.10.1530.10">
    <property type="match status" value="1"/>
</dbReference>
<reference evidence="2 3" key="1">
    <citation type="journal article" date="2013" name="Stand. Genomic Sci.">
        <title>Genomic Encyclopedia of Type Strains, Phase I: The one thousand microbial genomes (KMG-I) project.</title>
        <authorList>
            <person name="Kyrpides N.C."/>
            <person name="Woyke T."/>
            <person name="Eisen J.A."/>
            <person name="Garrity G."/>
            <person name="Lilburn T.G."/>
            <person name="Beck B.J."/>
            <person name="Whitman W.B."/>
            <person name="Hugenholtz P."/>
            <person name="Klenk H.P."/>
        </authorList>
    </citation>
    <scope>NUCLEOTIDE SEQUENCE [LARGE SCALE GENOMIC DNA]</scope>
    <source>
        <strain evidence="2 3">DSM 13484</strain>
    </source>
</reference>
<keyword evidence="3" id="KW-1185">Reference proteome</keyword>
<gene>
    <name evidence="2" type="ORF">LX66_0927</name>
</gene>
<dbReference type="GO" id="GO:0016491">
    <property type="term" value="F:oxidoreductase activity"/>
    <property type="evidence" value="ECO:0007669"/>
    <property type="project" value="UniProtKB-KW"/>
</dbReference>
<dbReference type="EMBL" id="VLLG01000002">
    <property type="protein sequence ID" value="TWI91555.1"/>
    <property type="molecule type" value="Genomic_DNA"/>
</dbReference>
<dbReference type="InterPro" id="IPR036111">
    <property type="entry name" value="Mal/L-sulfo/L-lacto_DH-like_sf"/>
</dbReference>
<evidence type="ECO:0000313" key="3">
    <source>
        <dbReference type="Proteomes" id="UP000316778"/>
    </source>
</evidence>
<evidence type="ECO:0000313" key="2">
    <source>
        <dbReference type="EMBL" id="TWI91555.1"/>
    </source>
</evidence>
<keyword evidence="1" id="KW-0560">Oxidoreductase</keyword>
<sequence length="336" mass="36564">MAQCNLRTMIRIPFEQLQQAFKSVLLQLNFPEEKAALCARIFASNSRDGVHSHGLNRFPVFVQYVKEGLVQPAVEPALQERNGILETWNGHLGPGMYNATLAMNRAIELAKANGIGGVVMQNTNHWMRGGTYGWQAADAGCIGICFTNAIAGMPAWGGTEPVLGNNPLVIAVPYEKGHIVLDMAMSQFSYGKMQEHELKQEALPVAGGYDTAGQLSTDPAAIRQSKRALPIGFWKGSGLALVLDVVLTALSGGRSTARITADKKEYGVSQCFICLHRPDMHTALVTEILNNIQGSTPASPGGHISYPGENTLKKRLRSEREGVLVNEDIWKQVQQL</sequence>
<dbReference type="Proteomes" id="UP000316778">
    <property type="component" value="Unassembled WGS sequence"/>
</dbReference>